<comment type="subcellular location">
    <subcellularLocation>
        <location evidence="1 9">Cell inner membrane</location>
        <topology evidence="1 9">Multi-pass membrane protein</topology>
    </subcellularLocation>
</comment>
<keyword evidence="5 9" id="KW-0812">Transmembrane</keyword>
<dbReference type="Proteomes" id="UP000284547">
    <property type="component" value="Unassembled WGS sequence"/>
</dbReference>
<evidence type="ECO:0000256" key="6">
    <source>
        <dbReference type="ARBA" id="ARBA00022989"/>
    </source>
</evidence>
<evidence type="ECO:0000256" key="7">
    <source>
        <dbReference type="ARBA" id="ARBA00023136"/>
    </source>
</evidence>
<dbReference type="GO" id="GO:0005886">
    <property type="term" value="C:plasma membrane"/>
    <property type="evidence" value="ECO:0007669"/>
    <property type="project" value="UniProtKB-SubCell"/>
</dbReference>
<evidence type="ECO:0000313" key="12">
    <source>
        <dbReference type="Proteomes" id="UP000284547"/>
    </source>
</evidence>
<dbReference type="EMBL" id="QWEY01000011">
    <property type="protein sequence ID" value="RGP35887.1"/>
    <property type="molecule type" value="Genomic_DNA"/>
</dbReference>
<protein>
    <recommendedName>
        <fullName evidence="9">TRAP transporter small permease protein</fullName>
    </recommendedName>
</protein>
<organism evidence="11 12">
    <name type="scientific">Pseudotabrizicola alkalilacus</name>
    <dbReference type="NCBI Taxonomy" id="2305252"/>
    <lineage>
        <taxon>Bacteria</taxon>
        <taxon>Pseudomonadati</taxon>
        <taxon>Pseudomonadota</taxon>
        <taxon>Alphaproteobacteria</taxon>
        <taxon>Rhodobacterales</taxon>
        <taxon>Paracoccaceae</taxon>
        <taxon>Pseudotabrizicola</taxon>
    </lineage>
</organism>
<evidence type="ECO:0000256" key="4">
    <source>
        <dbReference type="ARBA" id="ARBA00022519"/>
    </source>
</evidence>
<evidence type="ECO:0000256" key="3">
    <source>
        <dbReference type="ARBA" id="ARBA00022475"/>
    </source>
</evidence>
<reference evidence="11 12" key="1">
    <citation type="submission" date="2018-08" db="EMBL/GenBank/DDBJ databases">
        <title>Flavobacterium tibetense sp. nov., isolated from a wetland YonghuCo on Tibetan Plateau.</title>
        <authorList>
            <person name="Phurbu D."/>
            <person name="Lu H."/>
            <person name="Xing P."/>
        </authorList>
    </citation>
    <scope>NUCLEOTIDE SEQUENCE [LARGE SCALE GENOMIC DNA]</scope>
    <source>
        <strain evidence="11 12">DJC</strain>
    </source>
</reference>
<sequence>MGANMKQTFDALARLCTAGLSALLLAMVALICLNVVLRYIFGASVLWADEALVFAMVGMVFLASIGVSRRDQHLRMTLITQSLPHTAKRVIAGLEHLATAGVCLFTAWYALRSTVLLQGRGTVSNMAEIPLWLAHGTVLIGLVGMGLVALARLYNVLARKGD</sequence>
<evidence type="ECO:0000256" key="2">
    <source>
        <dbReference type="ARBA" id="ARBA00022448"/>
    </source>
</evidence>
<feature type="transmembrane region" description="Helical" evidence="9">
    <location>
        <begin position="12"/>
        <end position="39"/>
    </location>
</feature>
<gene>
    <name evidence="11" type="ORF">D1012_17640</name>
</gene>
<dbReference type="GO" id="GO:0022857">
    <property type="term" value="F:transmembrane transporter activity"/>
    <property type="evidence" value="ECO:0007669"/>
    <property type="project" value="UniProtKB-UniRule"/>
</dbReference>
<evidence type="ECO:0000313" key="11">
    <source>
        <dbReference type="EMBL" id="RGP35887.1"/>
    </source>
</evidence>
<comment type="subunit">
    <text evidence="9">The complex comprises the extracytoplasmic solute receptor protein and the two transmembrane proteins.</text>
</comment>
<keyword evidence="4 9" id="KW-0997">Cell inner membrane</keyword>
<keyword evidence="3" id="KW-1003">Cell membrane</keyword>
<keyword evidence="2 9" id="KW-0813">Transport</keyword>
<dbReference type="InterPro" id="IPR055348">
    <property type="entry name" value="DctQ"/>
</dbReference>
<feature type="transmembrane region" description="Helical" evidence="9">
    <location>
        <begin position="90"/>
        <end position="111"/>
    </location>
</feature>
<name>A0A411YYB0_9RHOB</name>
<keyword evidence="12" id="KW-1185">Reference proteome</keyword>
<proteinExistence type="inferred from homology"/>
<comment type="similarity">
    <text evidence="8 9">Belongs to the TRAP transporter small permease family.</text>
</comment>
<accession>A0A411YYB0</accession>
<dbReference type="PANTHER" id="PTHR35011">
    <property type="entry name" value="2,3-DIKETO-L-GULONATE TRAP TRANSPORTER SMALL PERMEASE PROTEIN YIAM"/>
    <property type="match status" value="1"/>
</dbReference>
<dbReference type="InterPro" id="IPR007387">
    <property type="entry name" value="TRAP_DctQ"/>
</dbReference>
<dbReference type="GO" id="GO:0015740">
    <property type="term" value="P:C4-dicarboxylate transport"/>
    <property type="evidence" value="ECO:0007669"/>
    <property type="project" value="TreeGrafter"/>
</dbReference>
<dbReference type="PANTHER" id="PTHR35011:SF2">
    <property type="entry name" value="2,3-DIKETO-L-GULONATE TRAP TRANSPORTER SMALL PERMEASE PROTEIN YIAM"/>
    <property type="match status" value="1"/>
</dbReference>
<evidence type="ECO:0000259" key="10">
    <source>
        <dbReference type="Pfam" id="PF04290"/>
    </source>
</evidence>
<feature type="transmembrane region" description="Helical" evidence="9">
    <location>
        <begin position="131"/>
        <end position="154"/>
    </location>
</feature>
<keyword evidence="7 9" id="KW-0472">Membrane</keyword>
<dbReference type="AlphaFoldDB" id="A0A411YYB0"/>
<evidence type="ECO:0000256" key="9">
    <source>
        <dbReference type="RuleBase" id="RU369079"/>
    </source>
</evidence>
<dbReference type="Pfam" id="PF04290">
    <property type="entry name" value="DctQ"/>
    <property type="match status" value="1"/>
</dbReference>
<keyword evidence="6 9" id="KW-1133">Transmembrane helix</keyword>
<evidence type="ECO:0000256" key="8">
    <source>
        <dbReference type="ARBA" id="ARBA00038436"/>
    </source>
</evidence>
<evidence type="ECO:0000256" key="5">
    <source>
        <dbReference type="ARBA" id="ARBA00022692"/>
    </source>
</evidence>
<comment type="caution">
    <text evidence="11">The sequence shown here is derived from an EMBL/GenBank/DDBJ whole genome shotgun (WGS) entry which is preliminary data.</text>
</comment>
<evidence type="ECO:0000256" key="1">
    <source>
        <dbReference type="ARBA" id="ARBA00004429"/>
    </source>
</evidence>
<comment type="function">
    <text evidence="9">Part of the tripartite ATP-independent periplasmic (TRAP) transport system.</text>
</comment>
<feature type="domain" description="Tripartite ATP-independent periplasmic transporters DctQ component" evidence="10">
    <location>
        <begin position="27"/>
        <end position="158"/>
    </location>
</feature>
<feature type="transmembrane region" description="Helical" evidence="9">
    <location>
        <begin position="51"/>
        <end position="69"/>
    </location>
</feature>